<gene>
    <name evidence="1" type="ORF">EZS28_027764</name>
</gene>
<dbReference type="EMBL" id="SNRW01010343">
    <property type="protein sequence ID" value="KAA6376709.1"/>
    <property type="molecule type" value="Genomic_DNA"/>
</dbReference>
<reference evidence="1 2" key="1">
    <citation type="submission" date="2019-03" db="EMBL/GenBank/DDBJ databases">
        <title>Single cell metagenomics reveals metabolic interactions within the superorganism composed of flagellate Streblomastix strix and complex community of Bacteroidetes bacteria on its surface.</title>
        <authorList>
            <person name="Treitli S.C."/>
            <person name="Kolisko M."/>
            <person name="Husnik F."/>
            <person name="Keeling P."/>
            <person name="Hampl V."/>
        </authorList>
    </citation>
    <scope>NUCLEOTIDE SEQUENCE [LARGE SCALE GENOMIC DNA]</scope>
    <source>
        <strain evidence="1">ST1C</strain>
    </source>
</reference>
<sequence>MNISVNTGTDEYIVRTCTFTNCLNGAIYVALSNGGKASVINTQITGCQKNGDGGAIEAFIQSGGILTIDAQCRFTECTAQDSGGGISADITGENSKLIIGDGVLFDTCSCSRYNSSFISAQSHQLFNLLDPQLMSGNDYAIKTDMQDTADITSNYGGGLFAQNQNGGIMTIIGIPFIQCISYMFPYTVSSFGTGDGGGLYAVVGSLSNILTLIDLTFTNCNASGLGGGLYIQSTYGASAYLTRNFEFINCTSNQGGGIYVNSNSFISLLDVEMNIFNCSAKYTGGGMQLSAGQGEINVTGVINITDCNITGNDGQGSGGCISLNYPPFSNSQFLIDGNINIKNCNPNTEYQGVKKIGISAS</sequence>
<evidence type="ECO:0000313" key="2">
    <source>
        <dbReference type="Proteomes" id="UP000324800"/>
    </source>
</evidence>
<name>A0A5J4V1U9_9EUKA</name>
<evidence type="ECO:0008006" key="3">
    <source>
        <dbReference type="Google" id="ProtNLM"/>
    </source>
</evidence>
<organism evidence="1 2">
    <name type="scientific">Streblomastix strix</name>
    <dbReference type="NCBI Taxonomy" id="222440"/>
    <lineage>
        <taxon>Eukaryota</taxon>
        <taxon>Metamonada</taxon>
        <taxon>Preaxostyla</taxon>
        <taxon>Oxymonadida</taxon>
        <taxon>Streblomastigidae</taxon>
        <taxon>Streblomastix</taxon>
    </lineage>
</organism>
<evidence type="ECO:0000313" key="1">
    <source>
        <dbReference type="EMBL" id="KAA6376709.1"/>
    </source>
</evidence>
<feature type="non-terminal residue" evidence="1">
    <location>
        <position position="361"/>
    </location>
</feature>
<dbReference type="Proteomes" id="UP000324800">
    <property type="component" value="Unassembled WGS sequence"/>
</dbReference>
<accession>A0A5J4V1U9</accession>
<proteinExistence type="predicted"/>
<comment type="caution">
    <text evidence="1">The sequence shown here is derived from an EMBL/GenBank/DDBJ whole genome shotgun (WGS) entry which is preliminary data.</text>
</comment>
<dbReference type="AlphaFoldDB" id="A0A5J4V1U9"/>
<protein>
    <recommendedName>
        <fullName evidence="3">Right handed beta helix domain-containing protein</fullName>
    </recommendedName>
</protein>